<accession>A0A4Y2EK30</accession>
<comment type="caution">
    <text evidence="1">The sequence shown here is derived from an EMBL/GenBank/DDBJ whole genome shotgun (WGS) entry which is preliminary data.</text>
</comment>
<dbReference type="Gene3D" id="3.10.10.10">
    <property type="entry name" value="HIV Type 1 Reverse Transcriptase, subunit A, domain 1"/>
    <property type="match status" value="1"/>
</dbReference>
<name>A0A4Y2EK30_ARAVE</name>
<dbReference type="Proteomes" id="UP000499080">
    <property type="component" value="Unassembled WGS sequence"/>
</dbReference>
<evidence type="ECO:0000313" key="2">
    <source>
        <dbReference type="Proteomes" id="UP000499080"/>
    </source>
</evidence>
<proteinExistence type="predicted"/>
<dbReference type="AlphaFoldDB" id="A0A4Y2EK30"/>
<protein>
    <recommendedName>
        <fullName evidence="3">Transposon Ty3-I Gag-Pol polyprotein</fullName>
    </recommendedName>
</protein>
<evidence type="ECO:0008006" key="3">
    <source>
        <dbReference type="Google" id="ProtNLM"/>
    </source>
</evidence>
<dbReference type="InterPro" id="IPR050951">
    <property type="entry name" value="Retrovirus_Pol_polyprotein"/>
</dbReference>
<sequence>MVTHAYEIPAPEVFSLQSEDWSKGIARFKRLRTASGLINKPEAEQDALRKKLDEMIKQEIIEPVDEASEWCAPMVIVSKKQGDIRICVDLPELNKKLQRETYPIASENYILA</sequence>
<keyword evidence="2" id="KW-1185">Reference proteome</keyword>
<reference evidence="1 2" key="1">
    <citation type="journal article" date="2019" name="Sci. Rep.">
        <title>Orb-weaving spider Araneus ventricosus genome elucidates the spidroin gene catalogue.</title>
        <authorList>
            <person name="Kono N."/>
            <person name="Nakamura H."/>
            <person name="Ohtoshi R."/>
            <person name="Moran D.A.P."/>
            <person name="Shinohara A."/>
            <person name="Yoshida Y."/>
            <person name="Fujiwara M."/>
            <person name="Mori M."/>
            <person name="Tomita M."/>
            <person name="Arakawa K."/>
        </authorList>
    </citation>
    <scope>NUCLEOTIDE SEQUENCE [LARGE SCALE GENOMIC DNA]</scope>
</reference>
<dbReference type="PANTHER" id="PTHR37984">
    <property type="entry name" value="PROTEIN CBG26694"/>
    <property type="match status" value="1"/>
</dbReference>
<dbReference type="InterPro" id="IPR043502">
    <property type="entry name" value="DNA/RNA_pol_sf"/>
</dbReference>
<gene>
    <name evidence="1" type="ORF">AVEN_130075_1</name>
</gene>
<dbReference type="GO" id="GO:0071897">
    <property type="term" value="P:DNA biosynthetic process"/>
    <property type="evidence" value="ECO:0007669"/>
    <property type="project" value="UniProtKB-ARBA"/>
</dbReference>
<dbReference type="OrthoDB" id="2286242at2759"/>
<dbReference type="PANTHER" id="PTHR37984:SF5">
    <property type="entry name" value="PROTEIN NYNRIN-LIKE"/>
    <property type="match status" value="1"/>
</dbReference>
<dbReference type="EMBL" id="BGPR01000640">
    <property type="protein sequence ID" value="GBM29593.1"/>
    <property type="molecule type" value="Genomic_DNA"/>
</dbReference>
<organism evidence="1 2">
    <name type="scientific">Araneus ventricosus</name>
    <name type="common">Orbweaver spider</name>
    <name type="synonym">Epeira ventricosa</name>
    <dbReference type="NCBI Taxonomy" id="182803"/>
    <lineage>
        <taxon>Eukaryota</taxon>
        <taxon>Metazoa</taxon>
        <taxon>Ecdysozoa</taxon>
        <taxon>Arthropoda</taxon>
        <taxon>Chelicerata</taxon>
        <taxon>Arachnida</taxon>
        <taxon>Araneae</taxon>
        <taxon>Araneomorphae</taxon>
        <taxon>Entelegynae</taxon>
        <taxon>Araneoidea</taxon>
        <taxon>Araneidae</taxon>
        <taxon>Araneus</taxon>
    </lineage>
</organism>
<dbReference type="SUPFAM" id="SSF56672">
    <property type="entry name" value="DNA/RNA polymerases"/>
    <property type="match status" value="1"/>
</dbReference>
<evidence type="ECO:0000313" key="1">
    <source>
        <dbReference type="EMBL" id="GBM29593.1"/>
    </source>
</evidence>